<keyword evidence="2" id="KW-1185">Reference proteome</keyword>
<dbReference type="KEGG" id="tet:TTHERM_000763009"/>
<dbReference type="AlphaFoldDB" id="W7X5H2"/>
<proteinExistence type="predicted"/>
<dbReference type="GeneID" id="24440569"/>
<reference evidence="2" key="1">
    <citation type="journal article" date="2006" name="PLoS Biol.">
        <title>Macronuclear genome sequence of the ciliate Tetrahymena thermophila, a model eukaryote.</title>
        <authorList>
            <person name="Eisen J.A."/>
            <person name="Coyne R.S."/>
            <person name="Wu M."/>
            <person name="Wu D."/>
            <person name="Thiagarajan M."/>
            <person name="Wortman J.R."/>
            <person name="Badger J.H."/>
            <person name="Ren Q."/>
            <person name="Amedeo P."/>
            <person name="Jones K.M."/>
            <person name="Tallon L.J."/>
            <person name="Delcher A.L."/>
            <person name="Salzberg S.L."/>
            <person name="Silva J.C."/>
            <person name="Haas B.J."/>
            <person name="Majoros W.H."/>
            <person name="Farzad M."/>
            <person name="Carlton J.M."/>
            <person name="Smith R.K. Jr."/>
            <person name="Garg J."/>
            <person name="Pearlman R.E."/>
            <person name="Karrer K.M."/>
            <person name="Sun L."/>
            <person name="Manning G."/>
            <person name="Elde N.C."/>
            <person name="Turkewitz A.P."/>
            <person name="Asai D.J."/>
            <person name="Wilkes D.E."/>
            <person name="Wang Y."/>
            <person name="Cai H."/>
            <person name="Collins K."/>
            <person name="Stewart B.A."/>
            <person name="Lee S.R."/>
            <person name="Wilamowska K."/>
            <person name="Weinberg Z."/>
            <person name="Ruzzo W.L."/>
            <person name="Wloga D."/>
            <person name="Gaertig J."/>
            <person name="Frankel J."/>
            <person name="Tsao C.-C."/>
            <person name="Gorovsky M.A."/>
            <person name="Keeling P.J."/>
            <person name="Waller R.F."/>
            <person name="Patron N.J."/>
            <person name="Cherry J.M."/>
            <person name="Stover N.A."/>
            <person name="Krieger C.J."/>
            <person name="del Toro C."/>
            <person name="Ryder H.F."/>
            <person name="Williamson S.C."/>
            <person name="Barbeau R.A."/>
            <person name="Hamilton E.P."/>
            <person name="Orias E."/>
        </authorList>
    </citation>
    <scope>NUCLEOTIDE SEQUENCE [LARGE SCALE GENOMIC DNA]</scope>
    <source>
        <strain evidence="2">SB210</strain>
    </source>
</reference>
<evidence type="ECO:0000313" key="2">
    <source>
        <dbReference type="Proteomes" id="UP000009168"/>
    </source>
</evidence>
<organism evidence="1 2">
    <name type="scientific">Tetrahymena thermophila (strain SB210)</name>
    <dbReference type="NCBI Taxonomy" id="312017"/>
    <lineage>
        <taxon>Eukaryota</taxon>
        <taxon>Sar</taxon>
        <taxon>Alveolata</taxon>
        <taxon>Ciliophora</taxon>
        <taxon>Intramacronucleata</taxon>
        <taxon>Oligohymenophorea</taxon>
        <taxon>Hymenostomatida</taxon>
        <taxon>Tetrahymenina</taxon>
        <taxon>Tetrahymenidae</taxon>
        <taxon>Tetrahymena</taxon>
    </lineage>
</organism>
<dbReference type="EMBL" id="GG662407">
    <property type="protein sequence ID" value="EWS71608.1"/>
    <property type="molecule type" value="Genomic_DNA"/>
</dbReference>
<accession>W7X5H2</accession>
<dbReference type="RefSeq" id="XP_012655853.1">
    <property type="nucleotide sequence ID" value="XM_012800399.1"/>
</dbReference>
<sequence length="250" mass="30085">MIPQLTLCLKMKLTKKIKIQILQQELRNKIILQQSKQMLGLNILYSLMNQLCQLQQRVCNIIRLDNIWTQLLNQFKKNFKFLQKVLRIIFLDIQQLETIISANTQKLKKISIEVKFKLNMQVKCLVNYNIFFLIHKDTNNQIYSNIYIINQISQLQQYNPLSQTNIWFQHHFKQLFLTSFLISLQEVFLQIKILHLKVFFLLNSQILFYITTQTKSIQLFTALTLQNNNYPIRLKHMFKVYNIQKPKINF</sequence>
<evidence type="ECO:0000313" key="1">
    <source>
        <dbReference type="EMBL" id="EWS71608.1"/>
    </source>
</evidence>
<dbReference type="Proteomes" id="UP000009168">
    <property type="component" value="Unassembled WGS sequence"/>
</dbReference>
<protein>
    <submittedName>
        <fullName evidence="1">Uncharacterized protein</fullName>
    </submittedName>
</protein>
<dbReference type="InParanoid" id="W7X5H2"/>
<name>W7X5H2_TETTS</name>
<gene>
    <name evidence="1" type="ORF">TTHERM_000763009</name>
</gene>